<comment type="subunit">
    <text evidence="12">Homodimer.</text>
</comment>
<evidence type="ECO:0000256" key="11">
    <source>
        <dbReference type="ARBA" id="ARBA00023277"/>
    </source>
</evidence>
<feature type="binding site" evidence="12">
    <location>
        <position position="254"/>
    </location>
    <ligand>
        <name>substrate</name>
    </ligand>
</feature>
<comment type="function">
    <text evidence="12">Catalyzes the phosphorylation of ribose at O-5 in a reaction requiring ATP and magnesium. The resulting D-ribose-5-phosphate can then be used either for sythesis of nucleotides, histidine, and tryptophan, or as a component of the pentose phosphate pathway.</text>
</comment>
<dbReference type="InterPro" id="IPR011611">
    <property type="entry name" value="PfkB_dom"/>
</dbReference>
<evidence type="ECO:0000313" key="14">
    <source>
        <dbReference type="EMBL" id="MCU9612669.1"/>
    </source>
</evidence>
<comment type="cofactor">
    <cofactor evidence="12">
        <name>Mg(2+)</name>
        <dbReference type="ChEBI" id="CHEBI:18420"/>
    </cofactor>
    <text evidence="12">Requires a divalent cation, most likely magnesium in vivo, as an electrophilic catalyst to aid phosphoryl group transfer. It is the chelate of the metal and the nucleotide that is the actual substrate.</text>
</comment>
<proteinExistence type="inferred from homology"/>
<feature type="binding site" evidence="12">
    <location>
        <position position="293"/>
    </location>
    <ligand>
        <name>K(+)</name>
        <dbReference type="ChEBI" id="CHEBI:29103"/>
    </ligand>
</feature>
<comment type="caution">
    <text evidence="14">The sequence shown here is derived from an EMBL/GenBank/DDBJ whole genome shotgun (WGS) entry which is preliminary data.</text>
</comment>
<name>A0AAE3LPU1_9BACI</name>
<evidence type="ECO:0000256" key="6">
    <source>
        <dbReference type="ARBA" id="ARBA00022741"/>
    </source>
</evidence>
<dbReference type="CDD" id="cd01174">
    <property type="entry name" value="ribokinase"/>
    <property type="match status" value="1"/>
</dbReference>
<feature type="binding site" evidence="12">
    <location>
        <begin position="11"/>
        <end position="13"/>
    </location>
    <ligand>
        <name>substrate</name>
    </ligand>
</feature>
<dbReference type="SUPFAM" id="SSF53613">
    <property type="entry name" value="Ribokinase-like"/>
    <property type="match status" value="1"/>
</dbReference>
<feature type="binding site" evidence="12">
    <location>
        <position position="250"/>
    </location>
    <ligand>
        <name>K(+)</name>
        <dbReference type="ChEBI" id="CHEBI:29103"/>
    </ligand>
</feature>
<evidence type="ECO:0000256" key="9">
    <source>
        <dbReference type="ARBA" id="ARBA00022842"/>
    </source>
</evidence>
<dbReference type="RefSeq" id="WP_263071852.1">
    <property type="nucleotide sequence ID" value="NZ_JAOUSF010000001.1"/>
</dbReference>
<feature type="domain" description="Carbohydrate kinase PfkB" evidence="13">
    <location>
        <begin position="1"/>
        <end position="295"/>
    </location>
</feature>
<dbReference type="EC" id="2.7.1.15" evidence="2 12"/>
<evidence type="ECO:0000256" key="10">
    <source>
        <dbReference type="ARBA" id="ARBA00022958"/>
    </source>
</evidence>
<evidence type="ECO:0000256" key="7">
    <source>
        <dbReference type="ARBA" id="ARBA00022777"/>
    </source>
</evidence>
<evidence type="ECO:0000256" key="8">
    <source>
        <dbReference type="ARBA" id="ARBA00022840"/>
    </source>
</evidence>
<dbReference type="AlphaFoldDB" id="A0AAE3LPU1"/>
<dbReference type="GO" id="GO:0046872">
    <property type="term" value="F:metal ion binding"/>
    <property type="evidence" value="ECO:0007669"/>
    <property type="project" value="UniProtKB-KW"/>
</dbReference>
<comment type="pathway">
    <text evidence="12">Carbohydrate metabolism; D-ribose degradation; D-ribose 5-phosphate from beta-D-ribopyranose: step 2/2.</text>
</comment>
<feature type="binding site" evidence="12">
    <location>
        <position position="185"/>
    </location>
    <ligand>
        <name>ATP</name>
        <dbReference type="ChEBI" id="CHEBI:30616"/>
    </ligand>
</feature>
<evidence type="ECO:0000256" key="2">
    <source>
        <dbReference type="ARBA" id="ARBA00012035"/>
    </source>
</evidence>
<feature type="binding site" evidence="12">
    <location>
        <begin position="221"/>
        <end position="226"/>
    </location>
    <ligand>
        <name>ATP</name>
        <dbReference type="ChEBI" id="CHEBI:30616"/>
    </ligand>
</feature>
<evidence type="ECO:0000256" key="12">
    <source>
        <dbReference type="HAMAP-Rule" id="MF_01987"/>
    </source>
</evidence>
<dbReference type="EMBL" id="JAOUSF010000001">
    <property type="protein sequence ID" value="MCU9612669.1"/>
    <property type="molecule type" value="Genomic_DNA"/>
</dbReference>
<dbReference type="PANTHER" id="PTHR10584">
    <property type="entry name" value="SUGAR KINASE"/>
    <property type="match status" value="1"/>
</dbReference>
<dbReference type="GO" id="GO:0005524">
    <property type="term" value="F:ATP binding"/>
    <property type="evidence" value="ECO:0007669"/>
    <property type="project" value="UniProtKB-UniRule"/>
</dbReference>
<dbReference type="InterPro" id="IPR002173">
    <property type="entry name" value="Carboh/pur_kinase_PfkB_CS"/>
</dbReference>
<comment type="catalytic activity">
    <reaction evidence="12">
        <text>D-ribose + ATP = D-ribose 5-phosphate + ADP + H(+)</text>
        <dbReference type="Rhea" id="RHEA:13697"/>
        <dbReference type="ChEBI" id="CHEBI:15378"/>
        <dbReference type="ChEBI" id="CHEBI:30616"/>
        <dbReference type="ChEBI" id="CHEBI:47013"/>
        <dbReference type="ChEBI" id="CHEBI:78346"/>
        <dbReference type="ChEBI" id="CHEBI:456216"/>
        <dbReference type="EC" id="2.7.1.15"/>
    </reaction>
</comment>
<comment type="similarity">
    <text evidence="1">Belongs to the carbohydrate kinase pfkB family.</text>
</comment>
<comment type="activity regulation">
    <text evidence="12">Activated by a monovalent cation that binds near, but not in, the active site. The most likely occupant of the site in vivo is potassium. Ion binding induces a conformational change that may alter substrate affinity.</text>
</comment>
<evidence type="ECO:0000256" key="3">
    <source>
        <dbReference type="ARBA" id="ARBA00016943"/>
    </source>
</evidence>
<feature type="binding site" evidence="12">
    <location>
        <position position="248"/>
    </location>
    <ligand>
        <name>K(+)</name>
        <dbReference type="ChEBI" id="CHEBI:29103"/>
    </ligand>
</feature>
<keyword evidence="4 12" id="KW-0808">Transferase</keyword>
<accession>A0AAE3LPU1</accession>
<organism evidence="14 15">
    <name type="scientific">Perspicuibacillus lycopersici</name>
    <dbReference type="NCBI Taxonomy" id="1325689"/>
    <lineage>
        <taxon>Bacteria</taxon>
        <taxon>Bacillati</taxon>
        <taxon>Bacillota</taxon>
        <taxon>Bacilli</taxon>
        <taxon>Bacillales</taxon>
        <taxon>Bacillaceae</taxon>
        <taxon>Perspicuibacillus</taxon>
    </lineage>
</organism>
<evidence type="ECO:0000313" key="15">
    <source>
        <dbReference type="Proteomes" id="UP001209318"/>
    </source>
</evidence>
<reference evidence="14" key="1">
    <citation type="submission" date="2022-10" db="EMBL/GenBank/DDBJ databases">
        <title>Description of Fervidibacillus gen. nov. in the family Fervidibacillaceae fam. nov. with two species, Fervidibacillus albus sp. nov., and Fervidibacillus halotolerans sp. nov., isolated from tidal flat sediments.</title>
        <authorList>
            <person name="Kwon K.K."/>
            <person name="Yang S.-H."/>
        </authorList>
    </citation>
    <scope>NUCLEOTIDE SEQUENCE</scope>
    <source>
        <strain evidence="14">JCM 19140</strain>
    </source>
</reference>
<feature type="binding site" evidence="12">
    <location>
        <position position="287"/>
    </location>
    <ligand>
        <name>K(+)</name>
        <dbReference type="ChEBI" id="CHEBI:29103"/>
    </ligand>
</feature>
<keyword evidence="12" id="KW-0963">Cytoplasm</keyword>
<dbReference type="PANTHER" id="PTHR10584:SF166">
    <property type="entry name" value="RIBOKINASE"/>
    <property type="match status" value="1"/>
</dbReference>
<dbReference type="GO" id="GO:0019303">
    <property type="term" value="P:D-ribose catabolic process"/>
    <property type="evidence" value="ECO:0007669"/>
    <property type="project" value="UniProtKB-UniRule"/>
</dbReference>
<feature type="binding site" evidence="12">
    <location>
        <begin position="39"/>
        <end position="43"/>
    </location>
    <ligand>
        <name>substrate</name>
    </ligand>
</feature>
<evidence type="ECO:0000256" key="5">
    <source>
        <dbReference type="ARBA" id="ARBA00022723"/>
    </source>
</evidence>
<keyword evidence="5 12" id="KW-0479">Metal-binding</keyword>
<feature type="binding site" evidence="12">
    <location>
        <position position="284"/>
    </location>
    <ligand>
        <name>K(+)</name>
        <dbReference type="ChEBI" id="CHEBI:29103"/>
    </ligand>
</feature>
<comment type="caution">
    <text evidence="12">Lacks conserved residue(s) required for the propagation of feature annotation.</text>
</comment>
<keyword evidence="15" id="KW-1185">Reference proteome</keyword>
<gene>
    <name evidence="12 14" type="primary">rbsK</name>
    <name evidence="14" type="ORF">OEV98_03705</name>
</gene>
<keyword evidence="6 12" id="KW-0547">Nucleotide-binding</keyword>
<dbReference type="Gene3D" id="3.40.1190.20">
    <property type="match status" value="1"/>
</dbReference>
<evidence type="ECO:0000256" key="4">
    <source>
        <dbReference type="ARBA" id="ARBA00022679"/>
    </source>
</evidence>
<evidence type="ECO:0000259" key="13">
    <source>
        <dbReference type="Pfam" id="PF00294"/>
    </source>
</evidence>
<feature type="binding site" evidence="12">
    <location>
        <position position="141"/>
    </location>
    <ligand>
        <name>substrate</name>
    </ligand>
</feature>
<dbReference type="PROSITE" id="PS00584">
    <property type="entry name" value="PFKB_KINASES_2"/>
    <property type="match status" value="1"/>
</dbReference>
<dbReference type="Proteomes" id="UP001209318">
    <property type="component" value="Unassembled WGS sequence"/>
</dbReference>
<dbReference type="Pfam" id="PF00294">
    <property type="entry name" value="PfkB"/>
    <property type="match status" value="1"/>
</dbReference>
<dbReference type="GO" id="GO:0005829">
    <property type="term" value="C:cytosol"/>
    <property type="evidence" value="ECO:0007669"/>
    <property type="project" value="TreeGrafter"/>
</dbReference>
<dbReference type="NCBIfam" id="TIGR02152">
    <property type="entry name" value="D_ribokin_bact"/>
    <property type="match status" value="1"/>
</dbReference>
<comment type="similarity">
    <text evidence="12">Belongs to the carbohydrate kinase PfkB family. Ribokinase subfamily.</text>
</comment>
<sequence>MSRIMVIGSLNMDIVSRVENYPLPGETIKGIKTDVNPGGKGANQAVAIARAGGNVSMVGAIGTDVFGDQLLEALQQENIETNNIIRKEGTSGLAVITVDSKGSNSIILLEGANGLLSMDDLTDILPEAIKDPANIFLLQNEVPWETTKNIIESLSASNASIYLNPAPAQHIPTEIISKLTGIFLNEIEATIITGLSVIDQESASAAAEKLIAYGVTEVIITLGEKGSLYRDFREHVYFTPGRKVNAMDTTAAGDTFIGAYLASKQQGYSIEASLEYATAAAALTVSREGAQKSIPYQEEILQFLT</sequence>
<protein>
    <recommendedName>
        <fullName evidence="3 12">Ribokinase</fullName>
        <shortName evidence="12">RK</shortName>
        <ecNumber evidence="2 12">2.7.1.15</ecNumber>
    </recommendedName>
</protein>
<dbReference type="InterPro" id="IPR029056">
    <property type="entry name" value="Ribokinase-like"/>
</dbReference>
<feature type="binding site" evidence="12">
    <location>
        <begin position="253"/>
        <end position="254"/>
    </location>
    <ligand>
        <name>ATP</name>
        <dbReference type="ChEBI" id="CHEBI:30616"/>
    </ligand>
</feature>
<comment type="subcellular location">
    <subcellularLocation>
        <location evidence="12">Cytoplasm</location>
    </subcellularLocation>
</comment>
<evidence type="ECO:0000256" key="1">
    <source>
        <dbReference type="ARBA" id="ARBA00005380"/>
    </source>
</evidence>
<dbReference type="PRINTS" id="PR00990">
    <property type="entry name" value="RIBOKINASE"/>
</dbReference>
<dbReference type="InterPro" id="IPR002139">
    <property type="entry name" value="Ribo/fructo_kinase"/>
</dbReference>
<dbReference type="GO" id="GO:0004747">
    <property type="term" value="F:ribokinase activity"/>
    <property type="evidence" value="ECO:0007669"/>
    <property type="project" value="UniProtKB-UniRule"/>
</dbReference>
<keyword evidence="9 12" id="KW-0460">Magnesium</keyword>
<dbReference type="HAMAP" id="MF_01987">
    <property type="entry name" value="Ribokinase"/>
    <property type="match status" value="1"/>
</dbReference>
<keyword evidence="8 12" id="KW-0067">ATP-binding</keyword>
<feature type="active site" description="Proton acceptor" evidence="12">
    <location>
        <position position="254"/>
    </location>
</feature>
<feature type="binding site" evidence="12">
    <location>
        <position position="289"/>
    </location>
    <ligand>
        <name>K(+)</name>
        <dbReference type="ChEBI" id="CHEBI:29103"/>
    </ligand>
</feature>
<keyword evidence="7 12" id="KW-0418">Kinase</keyword>
<keyword evidence="11 12" id="KW-0119">Carbohydrate metabolism</keyword>
<keyword evidence="10 12" id="KW-0630">Potassium</keyword>
<dbReference type="InterPro" id="IPR011877">
    <property type="entry name" value="Ribokinase"/>
</dbReference>